<dbReference type="EMBL" id="AL939111">
    <property type="protein sequence ID" value="CAB51270.1"/>
    <property type="molecule type" value="Genomic_DNA"/>
</dbReference>
<evidence type="ECO:0000259" key="2">
    <source>
        <dbReference type="Pfam" id="PF14024"/>
    </source>
</evidence>
<organism evidence="3 4">
    <name type="scientific">Streptomyces coelicolor (strain ATCC BAA-471 / A3(2) / M145)</name>
    <dbReference type="NCBI Taxonomy" id="100226"/>
    <lineage>
        <taxon>Bacteria</taxon>
        <taxon>Bacillati</taxon>
        <taxon>Actinomycetota</taxon>
        <taxon>Actinomycetes</taxon>
        <taxon>Kitasatosporales</taxon>
        <taxon>Streptomycetaceae</taxon>
        <taxon>Streptomyces</taxon>
        <taxon>Streptomyces albidoflavus group</taxon>
    </lineage>
</organism>
<reference evidence="3 4" key="1">
    <citation type="journal article" date="1996" name="Mol. Microbiol.">
        <title>A set of ordered cosmids and a detailed genetic and physical map for the 8 Mb Streptomyces coelicolor A3(2) chromosome.</title>
        <authorList>
            <person name="Redenbach M."/>
            <person name="Kieser H.M."/>
            <person name="Denapaite D."/>
            <person name="Eichner A."/>
            <person name="Cullum J."/>
            <person name="Kinashi H."/>
            <person name="Hopwood D.A."/>
        </authorList>
    </citation>
    <scope>NUCLEOTIDE SEQUENCE [LARGE SCALE GENOMIC DNA]</scope>
    <source>
        <strain evidence="4">ATCC BAA-471 / A3(2) / M145</strain>
    </source>
</reference>
<proteinExistence type="predicted"/>
<dbReference type="Pfam" id="PF14024">
    <property type="entry name" value="DUF4240"/>
    <property type="match status" value="1"/>
</dbReference>
<sequence>MTDSAPFRGRTPPGATPTHPPDKPRYAHPHRTRTGRRRHPHITIRRTPRAPPPPRADAGPVMDETEFWELIDAARQRADGDSEDQADLLVERLLGMDPDLVLDFARHFEARYNRACTWDLWAAAWVLLGGASDDAFDFFRCWLIGQGREVYEGAVHEPDSLAELLDDFDEELDGDGEELGYAADEAYEQLTGTVAPDLGIAPAPPEPLGVPIDLENDRALAERLPRLWARFGPE</sequence>
<dbReference type="Proteomes" id="UP000001973">
    <property type="component" value="Chromosome"/>
</dbReference>
<dbReference type="STRING" id="100226.gene:17759783"/>
<dbReference type="HOGENOM" id="CLU_085061_2_2_11"/>
<dbReference type="PATRIC" id="fig|100226.15.peg.2223"/>
<dbReference type="InterPro" id="IPR025334">
    <property type="entry name" value="DUF4240"/>
</dbReference>
<dbReference type="PaxDb" id="100226-SCO2186"/>
<dbReference type="AlphaFoldDB" id="Q9S2Q0"/>
<feature type="region of interest" description="Disordered" evidence="1">
    <location>
        <begin position="1"/>
        <end position="58"/>
    </location>
</feature>
<gene>
    <name evidence="3" type="ordered locus">SCO2186</name>
    <name evidence="3" type="ORF">SC5F7.15</name>
</gene>
<feature type="compositionally biased region" description="Basic residues" evidence="1">
    <location>
        <begin position="26"/>
        <end position="48"/>
    </location>
</feature>
<evidence type="ECO:0000256" key="1">
    <source>
        <dbReference type="SAM" id="MobiDB-lite"/>
    </source>
</evidence>
<dbReference type="eggNOG" id="COG3831">
    <property type="taxonomic scope" value="Bacteria"/>
</dbReference>
<protein>
    <recommendedName>
        <fullName evidence="2">DUF4240 domain-containing protein</fullName>
    </recommendedName>
</protein>
<dbReference type="OrthoDB" id="6200718at2"/>
<dbReference type="KEGG" id="sco:SCO2186"/>
<feature type="domain" description="DUF4240" evidence="2">
    <location>
        <begin position="62"/>
        <end position="189"/>
    </location>
</feature>
<dbReference type="InParanoid" id="Q9S2Q0"/>
<evidence type="ECO:0000313" key="4">
    <source>
        <dbReference type="Proteomes" id="UP000001973"/>
    </source>
</evidence>
<evidence type="ECO:0000313" key="3">
    <source>
        <dbReference type="EMBL" id="CAB51270.1"/>
    </source>
</evidence>
<keyword evidence="4" id="KW-1185">Reference proteome</keyword>
<dbReference type="PIR" id="T35302">
    <property type="entry name" value="T35302"/>
</dbReference>
<dbReference type="EMBL" id="AL645882">
    <property type="protein sequence ID" value="CAB51270.1"/>
    <property type="molecule type" value="Genomic_DNA"/>
</dbReference>
<reference evidence="3 4" key="2">
    <citation type="journal article" date="2002" name="Nature">
        <title>Complete genome sequence of the model actinomycete Streptomyces coelicolor A3(2).</title>
        <authorList>
            <person name="Bentley S.D."/>
            <person name="Chater K.F."/>
            <person name="Cerdeno-Tarraga A.M."/>
            <person name="Challis G.L."/>
            <person name="Thomson N.R."/>
            <person name="James K.D."/>
            <person name="Harris D.E."/>
            <person name="Quail M.A."/>
            <person name="Kieser H."/>
            <person name="Harper D."/>
            <person name="Bateman A."/>
            <person name="Brown S."/>
            <person name="Chandra G."/>
            <person name="Chen C.W."/>
            <person name="Collins M."/>
            <person name="Cronin A."/>
            <person name="Fraser A."/>
            <person name="Goble A."/>
            <person name="Hidalgo J."/>
            <person name="Hornsby T."/>
            <person name="Howarth S."/>
            <person name="Huang C.H."/>
            <person name="Kieser T."/>
            <person name="Larke L."/>
            <person name="Murphy L."/>
            <person name="Oliver K."/>
            <person name="O'Neil S."/>
            <person name="Rabbinowitsch E."/>
            <person name="Rajandream M.A."/>
            <person name="Rutherford K."/>
            <person name="Rutter S."/>
            <person name="Seeger K."/>
            <person name="Saunders D."/>
            <person name="Sharp S."/>
            <person name="Squares R."/>
            <person name="Squares S."/>
            <person name="Taylor K."/>
            <person name="Warren T."/>
            <person name="Wietzorrek A."/>
            <person name="Woodward J."/>
            <person name="Barrell B.G."/>
            <person name="Parkhill J."/>
            <person name="Hopwood D.A."/>
        </authorList>
    </citation>
    <scope>NUCLEOTIDE SEQUENCE [LARGE SCALE GENOMIC DNA]</scope>
    <source>
        <strain evidence="4">ATCC BAA-471 / A3(2) / M145</strain>
    </source>
</reference>
<accession>Q9S2Q0</accession>
<name>Q9S2Q0_STRCO</name>